<dbReference type="KEGG" id="cci:CC1G_12585"/>
<dbReference type="GeneID" id="6015844"/>
<dbReference type="InParanoid" id="A8P6U9"/>
<evidence type="ECO:0000313" key="4">
    <source>
        <dbReference type="Proteomes" id="UP000001861"/>
    </source>
</evidence>
<dbReference type="OrthoDB" id="3114769at2759"/>
<comment type="caution">
    <text evidence="3">The sequence shown here is derived from an EMBL/GenBank/DDBJ whole genome shotgun (WGS) entry which is preliminary data.</text>
</comment>
<evidence type="ECO:0000313" key="3">
    <source>
        <dbReference type="EMBL" id="EAU82593.1"/>
    </source>
</evidence>
<protein>
    <submittedName>
        <fullName evidence="3">Uncharacterized protein</fullName>
    </submittedName>
</protein>
<reference evidence="3" key="1">
    <citation type="submission" date="2003-07" db="EMBL/GenBank/DDBJ databases">
        <authorList>
            <person name="Birren B."/>
            <person name="Nusbaum C."/>
            <person name="Abebe A."/>
            <person name="Abouelleil A."/>
            <person name="Adekoya E."/>
            <person name="Ait-zahra M."/>
            <person name="Allen N."/>
            <person name="Allen T."/>
            <person name="An P."/>
            <person name="Anderson M."/>
            <person name="Anderson S."/>
            <person name="Arachchi H."/>
            <person name="Armbruster J."/>
            <person name="Bachantsang P."/>
            <person name="Baldwin J."/>
            <person name="Barry A."/>
            <person name="Bayul T."/>
            <person name="Blitshsteyn B."/>
            <person name="Bloom T."/>
            <person name="Blye J."/>
            <person name="Boguslavskiy L."/>
            <person name="Borowsky M."/>
            <person name="Boukhgalter B."/>
            <person name="Brunache A."/>
            <person name="Butler J."/>
            <person name="Calixte N."/>
            <person name="Calvo S."/>
            <person name="Camarata J."/>
            <person name="Campo K."/>
            <person name="Chang J."/>
            <person name="Cheshatsang Y."/>
            <person name="Citroen M."/>
            <person name="Collymore A."/>
            <person name="Considine T."/>
            <person name="Cook A."/>
            <person name="Cooke P."/>
            <person name="Corum B."/>
            <person name="Cuomo C."/>
            <person name="David R."/>
            <person name="Dawoe T."/>
            <person name="Degray S."/>
            <person name="Dodge S."/>
            <person name="Dooley K."/>
            <person name="Dorje P."/>
            <person name="Dorjee K."/>
            <person name="Dorris L."/>
            <person name="Duffey N."/>
            <person name="Dupes A."/>
            <person name="Elkins T."/>
            <person name="Engels R."/>
            <person name="Erickson J."/>
            <person name="Farina A."/>
            <person name="Faro S."/>
            <person name="Ferreira P."/>
            <person name="Fischer H."/>
            <person name="Fitzgerald M."/>
            <person name="Foley K."/>
            <person name="Gage D."/>
            <person name="Galagan J."/>
            <person name="Gearin G."/>
            <person name="Gnerre S."/>
            <person name="Gnirke A."/>
            <person name="Goyette A."/>
            <person name="Graham J."/>
            <person name="Grandbois E."/>
            <person name="Gyaltsen K."/>
            <person name="Hafez N."/>
            <person name="Hagopian D."/>
            <person name="Hagos B."/>
            <person name="Hall J."/>
            <person name="Hatcher B."/>
            <person name="Heller A."/>
            <person name="Higgins H."/>
            <person name="Honan T."/>
            <person name="Horn A."/>
            <person name="Houde N."/>
            <person name="Hughes L."/>
            <person name="Hulme W."/>
            <person name="Husby E."/>
            <person name="Iliev I."/>
            <person name="Jaffe D."/>
            <person name="Jones C."/>
            <person name="Kamal M."/>
            <person name="Kamat A."/>
            <person name="Kamvysselis M."/>
            <person name="Karlsson E."/>
            <person name="Kells C."/>
            <person name="Kieu A."/>
            <person name="Kisner P."/>
            <person name="Kodira C."/>
            <person name="Kulbokas E."/>
            <person name="Labutti K."/>
            <person name="Lama D."/>
            <person name="Landers T."/>
            <person name="Leger J."/>
            <person name="Levine S."/>
            <person name="Lewis D."/>
            <person name="Lewis T."/>
            <person name="Lindblad-toh K."/>
            <person name="Liu X."/>
            <person name="Lokyitsang T."/>
            <person name="Lokyitsang Y."/>
            <person name="Lucien O."/>
            <person name="Lui A."/>
            <person name="Ma L.J."/>
            <person name="Mabbitt R."/>
            <person name="Macdonald J."/>
            <person name="Maclean C."/>
            <person name="Major J."/>
            <person name="Manning J."/>
            <person name="Marabella R."/>
            <person name="Maru K."/>
            <person name="Matthews C."/>
            <person name="Mauceli E."/>
            <person name="Mccarthy M."/>
            <person name="Mcdonough S."/>
            <person name="Mcghee T."/>
            <person name="Meldrim J."/>
            <person name="Meneus L."/>
            <person name="Mesirov J."/>
            <person name="Mihalev A."/>
            <person name="Mihova T."/>
            <person name="Mikkelsen T."/>
            <person name="Mlenga V."/>
            <person name="Moru K."/>
            <person name="Mozes J."/>
            <person name="Mulrain L."/>
            <person name="Munson G."/>
            <person name="Naylor J."/>
            <person name="Newes C."/>
            <person name="Nguyen C."/>
            <person name="Nguyen N."/>
            <person name="Nguyen T."/>
            <person name="Nicol R."/>
            <person name="Nielsen C."/>
            <person name="Nizzari M."/>
            <person name="Norbu C."/>
            <person name="Norbu N."/>
            <person name="O'donnell P."/>
            <person name="Okoawo O."/>
            <person name="O'leary S."/>
            <person name="Omotosho B."/>
            <person name="O'neill K."/>
            <person name="Osman S."/>
            <person name="Parker S."/>
            <person name="Perrin D."/>
            <person name="Phunkhang P."/>
            <person name="Piqani B."/>
            <person name="Purcell S."/>
            <person name="Rachupka T."/>
            <person name="Ramasamy U."/>
            <person name="Rameau R."/>
            <person name="Ray V."/>
            <person name="Raymond C."/>
            <person name="Retta R."/>
            <person name="Richardson S."/>
            <person name="Rise C."/>
            <person name="Rodriguez J."/>
            <person name="Rogers J."/>
            <person name="Rogov P."/>
            <person name="Rutman M."/>
            <person name="Schupbach R."/>
            <person name="Seaman C."/>
            <person name="Settipalli S."/>
            <person name="Sharpe T."/>
            <person name="Sheridan J."/>
            <person name="Sherpa N."/>
            <person name="Shi J."/>
            <person name="Smirnov S."/>
            <person name="Smith C."/>
            <person name="Sougnez C."/>
            <person name="Spencer B."/>
            <person name="Stalker J."/>
            <person name="Stange-thomann N."/>
            <person name="Stavropoulos S."/>
            <person name="Stetson K."/>
            <person name="Stone C."/>
            <person name="Stone S."/>
            <person name="Stubbs M."/>
            <person name="Talamas J."/>
            <person name="Tchuinga P."/>
            <person name="Tenzing P."/>
            <person name="Tesfaye S."/>
            <person name="Theodore J."/>
            <person name="Thoulutsang Y."/>
            <person name="Topham K."/>
            <person name="Towey S."/>
            <person name="Tsamla T."/>
            <person name="Tsomo N."/>
            <person name="Vallee D."/>
            <person name="Vassiliev H."/>
            <person name="Venkataraman V."/>
            <person name="Vinson J."/>
            <person name="Vo A."/>
            <person name="Wade C."/>
            <person name="Wang S."/>
            <person name="Wangchuk T."/>
            <person name="Wangdi T."/>
            <person name="Whittaker C."/>
            <person name="Wilkinson J."/>
            <person name="Wu Y."/>
            <person name="Wyman D."/>
            <person name="Yadav S."/>
            <person name="Yang S."/>
            <person name="Yang X."/>
            <person name="Yeager S."/>
            <person name="Yee E."/>
            <person name="Young G."/>
            <person name="Zainoun J."/>
            <person name="Zembeck L."/>
            <person name="Zimmer A."/>
            <person name="Zody M."/>
            <person name="Lander E."/>
        </authorList>
    </citation>
    <scope>NUCLEOTIDE SEQUENCE</scope>
    <source>
        <strain evidence="3">Okayama7#130</strain>
    </source>
</reference>
<dbReference type="EMBL" id="AACS02000006">
    <property type="protein sequence ID" value="EAU81292.1"/>
    <property type="molecule type" value="Genomic_DNA"/>
</dbReference>
<keyword evidence="4" id="KW-1185">Reference proteome</keyword>
<evidence type="ECO:0000313" key="2">
    <source>
        <dbReference type="EMBL" id="EAU81292.1"/>
    </source>
</evidence>
<name>A8P6U9_COPC7</name>
<sequence>MAHPSIYPDLPGRTVGRQQFDFLRLHAPFYRVAAHAGEGPWFLFKLYQHYRARWGHARERFASTEEWETANDLLEITIKNKMNWLRMTTQKINLPIAWQEIIKMRPSDEFGTVAADVLGQLDDPDRVSATSLKRVSIEVESDSEDSDGEDGHHIKRAKTAGTSAPTVVTGSGSKDDPFVLGDEPYDGLGDRRGAPIVLE</sequence>
<accession>A8P6U9</accession>
<evidence type="ECO:0000256" key="1">
    <source>
        <dbReference type="SAM" id="MobiDB-lite"/>
    </source>
</evidence>
<dbReference type="RefSeq" id="XP_001839232.1">
    <property type="nucleotide sequence ID" value="XM_001839180.1"/>
</dbReference>
<dbReference type="KEGG" id="cci:CC1G_07222"/>
<dbReference type="GeneID" id="6017139"/>
<dbReference type="EMBL" id="AACS02000005">
    <property type="protein sequence ID" value="EAU82593.1"/>
    <property type="molecule type" value="Genomic_DNA"/>
</dbReference>
<dbReference type="VEuPathDB" id="FungiDB:CC1G_12585"/>
<dbReference type="Proteomes" id="UP000001861">
    <property type="component" value="Unassembled WGS sequence"/>
</dbReference>
<gene>
    <name evidence="2" type="ORF">CC1G_07222</name>
    <name evidence="3" type="ORF">CC1G_12585</name>
</gene>
<organism evidence="3 4">
    <name type="scientific">Coprinopsis cinerea (strain Okayama-7 / 130 / ATCC MYA-4618 / FGSC 9003)</name>
    <name type="common">Inky cap fungus</name>
    <name type="synonym">Hormographiella aspergillata</name>
    <dbReference type="NCBI Taxonomy" id="240176"/>
    <lineage>
        <taxon>Eukaryota</taxon>
        <taxon>Fungi</taxon>
        <taxon>Dikarya</taxon>
        <taxon>Basidiomycota</taxon>
        <taxon>Agaricomycotina</taxon>
        <taxon>Agaricomycetes</taxon>
        <taxon>Agaricomycetidae</taxon>
        <taxon>Agaricales</taxon>
        <taxon>Agaricineae</taxon>
        <taxon>Psathyrellaceae</taxon>
        <taxon>Coprinopsis</taxon>
    </lineage>
</organism>
<dbReference type="AlphaFoldDB" id="A8P6U9"/>
<dbReference type="VEuPathDB" id="FungiDB:CC1G_07222"/>
<feature type="compositionally biased region" description="Acidic residues" evidence="1">
    <location>
        <begin position="139"/>
        <end position="148"/>
    </location>
</feature>
<proteinExistence type="predicted"/>
<feature type="compositionally biased region" description="Polar residues" evidence="1">
    <location>
        <begin position="160"/>
        <end position="172"/>
    </location>
</feature>
<reference evidence="3 4" key="2">
    <citation type="journal article" date="2010" name="Proc. Natl. Acad. Sci. U.S.A.">
        <title>Insights into evolution of multicellular fungi from the assembled chromosomes of the mushroom Coprinopsis cinerea (Coprinus cinereus).</title>
        <authorList>
            <person name="Stajich J.E."/>
            <person name="Wilke S.K."/>
            <person name="Ahren D."/>
            <person name="Au C.H."/>
            <person name="Birren B.W."/>
            <person name="Borodovsky M."/>
            <person name="Burns C."/>
            <person name="Canback B."/>
            <person name="Casselton L.A."/>
            <person name="Cheng C.K."/>
            <person name="Deng J."/>
            <person name="Dietrich F.S."/>
            <person name="Fargo D.C."/>
            <person name="Farman M.L."/>
            <person name="Gathman A.C."/>
            <person name="Goldberg J."/>
            <person name="Guigo R."/>
            <person name="Hoegger P.J."/>
            <person name="Hooker J.B."/>
            <person name="Huggins A."/>
            <person name="James T.Y."/>
            <person name="Kamada T."/>
            <person name="Kilaru S."/>
            <person name="Kodira C."/>
            <person name="Kues U."/>
            <person name="Kupfer D."/>
            <person name="Kwan H.S."/>
            <person name="Lomsadze A."/>
            <person name="Li W."/>
            <person name="Lilly W.W."/>
            <person name="Ma L.J."/>
            <person name="Mackey A.J."/>
            <person name="Manning G."/>
            <person name="Martin F."/>
            <person name="Muraguchi H."/>
            <person name="Natvig D.O."/>
            <person name="Palmerini H."/>
            <person name="Ramesh M.A."/>
            <person name="Rehmeyer C.J."/>
            <person name="Roe B.A."/>
            <person name="Shenoy N."/>
            <person name="Stanke M."/>
            <person name="Ter-Hovhannisyan V."/>
            <person name="Tunlid A."/>
            <person name="Velagapudi R."/>
            <person name="Vision T.J."/>
            <person name="Zeng Q."/>
            <person name="Zolan M.E."/>
            <person name="Pukkila P.J."/>
        </authorList>
    </citation>
    <scope>NUCLEOTIDE SEQUENCE [LARGE SCALE GENOMIC DNA]</scope>
    <source>
        <strain evidence="4">Okayama-7 / 130 / ATCC MYA-4618 / FGSC 9003</strain>
        <strain evidence="3">Okayama7#130</strain>
    </source>
</reference>
<dbReference type="RefSeq" id="XP_001840492.1">
    <property type="nucleotide sequence ID" value="XM_001840440.1"/>
</dbReference>
<feature type="region of interest" description="Disordered" evidence="1">
    <location>
        <begin position="137"/>
        <end position="199"/>
    </location>
</feature>